<feature type="compositionally biased region" description="Polar residues" evidence="1">
    <location>
        <begin position="146"/>
        <end position="158"/>
    </location>
</feature>
<evidence type="ECO:0000313" key="3">
    <source>
        <dbReference type="Proteomes" id="UP000008634"/>
    </source>
</evidence>
<dbReference type="KEGG" id="cao:Celal_3219"/>
<reference evidence="2 3" key="1">
    <citation type="journal article" date="2010" name="Stand. Genomic Sci.">
        <title>Complete genome sequence of Cellulophaga algicola type strain (IC166).</title>
        <authorList>
            <person name="Abt B."/>
            <person name="Lu M."/>
            <person name="Misra M."/>
            <person name="Han C."/>
            <person name="Nolan M."/>
            <person name="Lucas S."/>
            <person name="Hammon N."/>
            <person name="Deshpande S."/>
            <person name="Cheng J.F."/>
            <person name="Tapia R."/>
            <person name="Goodwin L."/>
            <person name="Pitluck S."/>
            <person name="Liolios K."/>
            <person name="Pagani I."/>
            <person name="Ivanova N."/>
            <person name="Mavromatis K."/>
            <person name="Ovchinikova G."/>
            <person name="Pati A."/>
            <person name="Chen A."/>
            <person name="Palaniappan K."/>
            <person name="Land M."/>
            <person name="Hauser L."/>
            <person name="Chang Y.J."/>
            <person name="Jeffries C.D."/>
            <person name="Detter J.C."/>
            <person name="Brambilla E."/>
            <person name="Rohde M."/>
            <person name="Tindall B.J."/>
            <person name="Goker M."/>
            <person name="Woyke T."/>
            <person name="Bristow J."/>
            <person name="Eisen J.A."/>
            <person name="Markowitz V."/>
            <person name="Hugenholtz P."/>
            <person name="Kyrpides N.C."/>
            <person name="Klenk H.P."/>
            <person name="Lapidus A."/>
        </authorList>
    </citation>
    <scope>NUCLEOTIDE SEQUENCE [LARGE SCALE GENOMIC DNA]</scope>
    <source>
        <strain evidence="3">DSM 14237 / IC166 / ACAM 630</strain>
    </source>
</reference>
<feature type="region of interest" description="Disordered" evidence="1">
    <location>
        <begin position="140"/>
        <end position="167"/>
    </location>
</feature>
<dbReference type="AlphaFoldDB" id="E6X5D5"/>
<evidence type="ECO:0000313" key="2">
    <source>
        <dbReference type="EMBL" id="ADV50490.1"/>
    </source>
</evidence>
<accession>E6X5D5</accession>
<keyword evidence="3" id="KW-1185">Reference proteome</keyword>
<organism evidence="2 3">
    <name type="scientific">Cellulophaga algicola (strain DSM 14237 / IC166 / ACAM 630)</name>
    <dbReference type="NCBI Taxonomy" id="688270"/>
    <lineage>
        <taxon>Bacteria</taxon>
        <taxon>Pseudomonadati</taxon>
        <taxon>Bacteroidota</taxon>
        <taxon>Flavobacteriia</taxon>
        <taxon>Flavobacteriales</taxon>
        <taxon>Flavobacteriaceae</taxon>
        <taxon>Cellulophaga</taxon>
    </lineage>
</organism>
<dbReference type="InterPro" id="IPR049249">
    <property type="entry name" value="DUF6882"/>
</dbReference>
<dbReference type="EMBL" id="CP002453">
    <property type="protein sequence ID" value="ADV50490.1"/>
    <property type="molecule type" value="Genomic_DNA"/>
</dbReference>
<dbReference type="RefSeq" id="WP_013551951.1">
    <property type="nucleotide sequence ID" value="NC_014934.1"/>
</dbReference>
<proteinExistence type="predicted"/>
<dbReference type="Proteomes" id="UP000008634">
    <property type="component" value="Chromosome"/>
</dbReference>
<gene>
    <name evidence="2" type="ordered locus">Celal_3219</name>
</gene>
<dbReference type="STRING" id="688270.Celal_3219"/>
<dbReference type="eggNOG" id="ENOG502Z8SU">
    <property type="taxonomic scope" value="Bacteria"/>
</dbReference>
<dbReference type="Pfam" id="PF21813">
    <property type="entry name" value="DUF6882"/>
    <property type="match status" value="1"/>
</dbReference>
<dbReference type="HOGENOM" id="CLU_643959_0_0_10"/>
<evidence type="ECO:0000256" key="1">
    <source>
        <dbReference type="SAM" id="MobiDB-lite"/>
    </source>
</evidence>
<name>E6X5D5_CELAD</name>
<sequence>MGLKERRIIQAFQNDLFPALETEINTVAGYTIPLSISWNTLIEDRFSHLYNDTYPKIYFLPLIDAFKSICVDNMGIELLKSGLKNVVIINENNEHNLERAITFEDGVLKIDHSPIINADKVADRTARIISLLEEKLEDVAEKTTEARTQTPTASSESANKPKEEQQVPKVELQELYNQSFVISNEKQEIFSEMVADLGWSCDMLEGKLTFGEDKVFDIQILGTYAENEKSWLWAWANNQSGIPEKFLQTALGIKAIGEAYQIEELITPKKELDADPGAYFSTIASAMLKESCYVPLSFKGLTVYVTVSSKEADSKAKTAPALICAHFSKVAANYKFPHKYSLYFYLKAKGYDVEFTGNNIIAKKDADQILGIFDLKGRLMKISNSKITVQA</sequence>
<protein>
    <submittedName>
        <fullName evidence="2">Uncharacterized protein</fullName>
    </submittedName>
</protein>